<evidence type="ECO:0000313" key="4">
    <source>
        <dbReference type="EnsemblPlants" id="PAC:32921916.CDS.1"/>
    </source>
</evidence>
<keyword evidence="5" id="KW-1185">Reference proteome</keyword>
<dbReference type="InParanoid" id="A0A2K1KP69"/>
<dbReference type="Gramene" id="Pp3c4_20030V3.1">
    <property type="protein sequence ID" value="PAC:32921916.CDS.1"/>
    <property type="gene ID" value="Pp3c4_20030"/>
</dbReference>
<reference evidence="3 5" key="2">
    <citation type="journal article" date="2018" name="Plant J.">
        <title>The Physcomitrella patens chromosome-scale assembly reveals moss genome structure and evolution.</title>
        <authorList>
            <person name="Lang D."/>
            <person name="Ullrich K.K."/>
            <person name="Murat F."/>
            <person name="Fuchs J."/>
            <person name="Jenkins J."/>
            <person name="Haas F.B."/>
            <person name="Piednoel M."/>
            <person name="Gundlach H."/>
            <person name="Van Bel M."/>
            <person name="Meyberg R."/>
            <person name="Vives C."/>
            <person name="Morata J."/>
            <person name="Symeonidi A."/>
            <person name="Hiss M."/>
            <person name="Muchero W."/>
            <person name="Kamisugi Y."/>
            <person name="Saleh O."/>
            <person name="Blanc G."/>
            <person name="Decker E.L."/>
            <person name="van Gessel N."/>
            <person name="Grimwood J."/>
            <person name="Hayes R.D."/>
            <person name="Graham S.W."/>
            <person name="Gunter L.E."/>
            <person name="McDaniel S.F."/>
            <person name="Hoernstein S.N.W."/>
            <person name="Larsson A."/>
            <person name="Li F.W."/>
            <person name="Perroud P.F."/>
            <person name="Phillips J."/>
            <person name="Ranjan P."/>
            <person name="Rokshar D.S."/>
            <person name="Rothfels C.J."/>
            <person name="Schneider L."/>
            <person name="Shu S."/>
            <person name="Stevenson D.W."/>
            <person name="Thummler F."/>
            <person name="Tillich M."/>
            <person name="Villarreal Aguilar J.C."/>
            <person name="Widiez T."/>
            <person name="Wong G.K."/>
            <person name="Wymore A."/>
            <person name="Zhang Y."/>
            <person name="Zimmer A.D."/>
            <person name="Quatrano R.S."/>
            <person name="Mayer K.F.X."/>
            <person name="Goodstein D."/>
            <person name="Casacuberta J.M."/>
            <person name="Vandepoele K."/>
            <person name="Reski R."/>
            <person name="Cuming A.C."/>
            <person name="Tuskan G.A."/>
            <person name="Maumus F."/>
            <person name="Salse J."/>
            <person name="Schmutz J."/>
            <person name="Rensing S.A."/>
        </authorList>
    </citation>
    <scope>NUCLEOTIDE SEQUENCE [LARGE SCALE GENOMIC DNA]</scope>
    <source>
        <strain evidence="4 5">cv. Gransden 2004</strain>
    </source>
</reference>
<dbReference type="EMBL" id="ABEU02000004">
    <property type="protein sequence ID" value="PNR55578.1"/>
    <property type="molecule type" value="Genomic_DNA"/>
</dbReference>
<keyword evidence="2" id="KW-1133">Transmembrane helix</keyword>
<accession>A0A2K1KP69</accession>
<evidence type="ECO:0000313" key="5">
    <source>
        <dbReference type="Proteomes" id="UP000006727"/>
    </source>
</evidence>
<proteinExistence type="predicted"/>
<evidence type="ECO:0000256" key="1">
    <source>
        <dbReference type="SAM" id="MobiDB-lite"/>
    </source>
</evidence>
<evidence type="ECO:0000256" key="2">
    <source>
        <dbReference type="SAM" id="Phobius"/>
    </source>
</evidence>
<dbReference type="Proteomes" id="UP000006727">
    <property type="component" value="Chromosome 4"/>
</dbReference>
<name>A0A2K1KP69_PHYPA</name>
<keyword evidence="2" id="KW-0812">Transmembrane</keyword>
<protein>
    <submittedName>
        <fullName evidence="3 4">Uncharacterized protein</fullName>
    </submittedName>
</protein>
<reference evidence="3 5" key="1">
    <citation type="journal article" date="2008" name="Science">
        <title>The Physcomitrella genome reveals evolutionary insights into the conquest of land by plants.</title>
        <authorList>
            <person name="Rensing S."/>
            <person name="Lang D."/>
            <person name="Zimmer A."/>
            <person name="Terry A."/>
            <person name="Salamov A."/>
            <person name="Shapiro H."/>
            <person name="Nishiyama T."/>
            <person name="Perroud P.-F."/>
            <person name="Lindquist E."/>
            <person name="Kamisugi Y."/>
            <person name="Tanahashi T."/>
            <person name="Sakakibara K."/>
            <person name="Fujita T."/>
            <person name="Oishi K."/>
            <person name="Shin-I T."/>
            <person name="Kuroki Y."/>
            <person name="Toyoda A."/>
            <person name="Suzuki Y."/>
            <person name="Hashimoto A."/>
            <person name="Yamaguchi K."/>
            <person name="Sugano A."/>
            <person name="Kohara Y."/>
            <person name="Fujiyama A."/>
            <person name="Anterola A."/>
            <person name="Aoki S."/>
            <person name="Ashton N."/>
            <person name="Barbazuk W.B."/>
            <person name="Barker E."/>
            <person name="Bennetzen J."/>
            <person name="Bezanilla M."/>
            <person name="Blankenship R."/>
            <person name="Cho S.H."/>
            <person name="Dutcher S."/>
            <person name="Estelle M."/>
            <person name="Fawcett J.A."/>
            <person name="Gundlach H."/>
            <person name="Hanada K."/>
            <person name="Heyl A."/>
            <person name="Hicks K.A."/>
            <person name="Hugh J."/>
            <person name="Lohr M."/>
            <person name="Mayer K."/>
            <person name="Melkozernov A."/>
            <person name="Murata T."/>
            <person name="Nelson D."/>
            <person name="Pils B."/>
            <person name="Prigge M."/>
            <person name="Reiss B."/>
            <person name="Renner T."/>
            <person name="Rombauts S."/>
            <person name="Rushton P."/>
            <person name="Sanderfoot A."/>
            <person name="Schween G."/>
            <person name="Shiu S.-H."/>
            <person name="Stueber K."/>
            <person name="Theodoulou F.L."/>
            <person name="Tu H."/>
            <person name="Van de Peer Y."/>
            <person name="Verrier P.J."/>
            <person name="Waters E."/>
            <person name="Wood A."/>
            <person name="Yang L."/>
            <person name="Cove D."/>
            <person name="Cuming A."/>
            <person name="Hasebe M."/>
            <person name="Lucas S."/>
            <person name="Mishler D.B."/>
            <person name="Reski R."/>
            <person name="Grigoriev I."/>
            <person name="Quatrano R.S."/>
            <person name="Boore J.L."/>
        </authorList>
    </citation>
    <scope>NUCLEOTIDE SEQUENCE [LARGE SCALE GENOMIC DNA]</scope>
    <source>
        <strain evidence="4 5">cv. Gransden 2004</strain>
    </source>
</reference>
<dbReference type="EnsemblPlants" id="Pp3c4_20030V3.1">
    <property type="protein sequence ID" value="PAC:32921916.CDS.1"/>
    <property type="gene ID" value="Pp3c4_20030"/>
</dbReference>
<feature type="transmembrane region" description="Helical" evidence="2">
    <location>
        <begin position="15"/>
        <end position="36"/>
    </location>
</feature>
<evidence type="ECO:0000313" key="3">
    <source>
        <dbReference type="EMBL" id="PNR55578.1"/>
    </source>
</evidence>
<sequence length="77" mass="8801">MRRYHLVQANSFPPLIPSFLYCFLIFLHTYTFLLVLSGHRGHVGRHSPAHCLPLSFSGKTDQSSSRPGMPRQTVSFR</sequence>
<feature type="region of interest" description="Disordered" evidence="1">
    <location>
        <begin position="57"/>
        <end position="77"/>
    </location>
</feature>
<keyword evidence="2" id="KW-0472">Membrane</keyword>
<dbReference type="AlphaFoldDB" id="A0A2K1KP69"/>
<organism evidence="3">
    <name type="scientific">Physcomitrium patens</name>
    <name type="common">Spreading-leaved earth moss</name>
    <name type="synonym">Physcomitrella patens</name>
    <dbReference type="NCBI Taxonomy" id="3218"/>
    <lineage>
        <taxon>Eukaryota</taxon>
        <taxon>Viridiplantae</taxon>
        <taxon>Streptophyta</taxon>
        <taxon>Embryophyta</taxon>
        <taxon>Bryophyta</taxon>
        <taxon>Bryophytina</taxon>
        <taxon>Bryopsida</taxon>
        <taxon>Funariidae</taxon>
        <taxon>Funariales</taxon>
        <taxon>Funariaceae</taxon>
        <taxon>Physcomitrium</taxon>
    </lineage>
</organism>
<gene>
    <name evidence="3" type="ORF">PHYPA_006475</name>
</gene>
<reference evidence="4" key="3">
    <citation type="submission" date="2020-12" db="UniProtKB">
        <authorList>
            <consortium name="EnsemblPlants"/>
        </authorList>
    </citation>
    <scope>IDENTIFICATION</scope>
</reference>